<name>A0ABS8BU47_9RHOB</name>
<dbReference type="Proteomes" id="UP001138961">
    <property type="component" value="Unassembled WGS sequence"/>
</dbReference>
<proteinExistence type="predicted"/>
<dbReference type="EMBL" id="JAJATZ010000003">
    <property type="protein sequence ID" value="MCB5199036.1"/>
    <property type="molecule type" value="Genomic_DNA"/>
</dbReference>
<keyword evidence="2" id="KW-1185">Reference proteome</keyword>
<reference evidence="1" key="1">
    <citation type="submission" date="2021-10" db="EMBL/GenBank/DDBJ databases">
        <title>Loktanella gaetbuli sp. nov., isolated from a tidal flat.</title>
        <authorList>
            <person name="Park S."/>
            <person name="Yoon J.-H."/>
        </authorList>
    </citation>
    <scope>NUCLEOTIDE SEQUENCE</scope>
    <source>
        <strain evidence="1">TSTF-M6</strain>
    </source>
</reference>
<comment type="caution">
    <text evidence="1">The sequence shown here is derived from an EMBL/GenBank/DDBJ whole genome shotgun (WGS) entry which is preliminary data.</text>
</comment>
<organism evidence="1 2">
    <name type="scientific">Loktanella gaetbuli</name>
    <dbReference type="NCBI Taxonomy" id="2881335"/>
    <lineage>
        <taxon>Bacteria</taxon>
        <taxon>Pseudomonadati</taxon>
        <taxon>Pseudomonadota</taxon>
        <taxon>Alphaproteobacteria</taxon>
        <taxon>Rhodobacterales</taxon>
        <taxon>Roseobacteraceae</taxon>
        <taxon>Loktanella</taxon>
    </lineage>
</organism>
<accession>A0ABS8BU47</accession>
<protein>
    <submittedName>
        <fullName evidence="1">Uncharacterized protein</fullName>
    </submittedName>
</protein>
<sequence>MPDRIASQTPFIPSVAFGLKALTVALKAKGCAAARCDIEALQDARDHLVPDDLAAAQAVSDFAAACADDQRRAGAQLHDFIATWRRGEMRQTAARTEQVLQETRAARFDWQDRKDCGHG</sequence>
<evidence type="ECO:0000313" key="2">
    <source>
        <dbReference type="Proteomes" id="UP001138961"/>
    </source>
</evidence>
<evidence type="ECO:0000313" key="1">
    <source>
        <dbReference type="EMBL" id="MCB5199036.1"/>
    </source>
</evidence>
<dbReference type="RefSeq" id="WP_226747866.1">
    <property type="nucleotide sequence ID" value="NZ_JAJATZ010000003.1"/>
</dbReference>
<gene>
    <name evidence="1" type="ORF">LGQ03_07270</name>
</gene>